<accession>A0A9X3SC26</accession>
<dbReference type="EMBL" id="JAPDDP010000070">
    <property type="protein sequence ID" value="MDA0184206.1"/>
    <property type="molecule type" value="Genomic_DNA"/>
</dbReference>
<keyword evidence="3" id="KW-1185">Reference proteome</keyword>
<proteinExistence type="predicted"/>
<dbReference type="Pfam" id="PF04480">
    <property type="entry name" value="DUF559"/>
    <property type="match status" value="1"/>
</dbReference>
<organism evidence="2 3">
    <name type="scientific">Solirubrobacter phytolaccae</name>
    <dbReference type="NCBI Taxonomy" id="1404360"/>
    <lineage>
        <taxon>Bacteria</taxon>
        <taxon>Bacillati</taxon>
        <taxon>Actinomycetota</taxon>
        <taxon>Thermoleophilia</taxon>
        <taxon>Solirubrobacterales</taxon>
        <taxon>Solirubrobacteraceae</taxon>
        <taxon>Solirubrobacter</taxon>
    </lineage>
</organism>
<evidence type="ECO:0000259" key="1">
    <source>
        <dbReference type="Pfam" id="PF04480"/>
    </source>
</evidence>
<feature type="domain" description="DUF559" evidence="1">
    <location>
        <begin position="179"/>
        <end position="224"/>
    </location>
</feature>
<gene>
    <name evidence="2" type="ORF">OJ997_28110</name>
</gene>
<dbReference type="AlphaFoldDB" id="A0A9X3SC26"/>
<comment type="caution">
    <text evidence="2">The sequence shown here is derived from an EMBL/GenBank/DDBJ whole genome shotgun (WGS) entry which is preliminary data.</text>
</comment>
<evidence type="ECO:0000313" key="2">
    <source>
        <dbReference type="EMBL" id="MDA0184206.1"/>
    </source>
</evidence>
<dbReference type="RefSeq" id="WP_270028625.1">
    <property type="nucleotide sequence ID" value="NZ_JAPDDP010000070.1"/>
</dbReference>
<dbReference type="InterPro" id="IPR007569">
    <property type="entry name" value="DUF559"/>
</dbReference>
<evidence type="ECO:0000313" key="3">
    <source>
        <dbReference type="Proteomes" id="UP001147653"/>
    </source>
</evidence>
<dbReference type="Proteomes" id="UP001147653">
    <property type="component" value="Unassembled WGS sequence"/>
</dbReference>
<name>A0A9X3SC26_9ACTN</name>
<reference evidence="2" key="1">
    <citation type="submission" date="2022-10" db="EMBL/GenBank/DDBJ databases">
        <title>The WGS of Solirubrobacter phytolaccae KCTC 29190.</title>
        <authorList>
            <person name="Jiang Z."/>
        </authorList>
    </citation>
    <scope>NUCLEOTIDE SEQUENCE</scope>
    <source>
        <strain evidence="2">KCTC 29190</strain>
    </source>
</reference>
<protein>
    <submittedName>
        <fullName evidence="2">DUF559 domain-containing protein</fullName>
    </submittedName>
</protein>
<dbReference type="Gene3D" id="3.40.960.10">
    <property type="entry name" value="VSR Endonuclease"/>
    <property type="match status" value="1"/>
</dbReference>
<sequence>MDLAIARLAESQHGLVTTAQLARPLLSHWAAAELHGLISWRASLIDVVVPRKRQAPPGARFREANRIHWRDRTDRDDIPVTSVARLLVDLTDVVRVPHEITAVIRQAAYNGAYSLLATQDARARANGRRNIKLLDEAIELYEAGSAGTRSRGEIRALILLDAQGLPRPIVNTTFLGEEVDFHWPERKLIVELDGPAHTRPPSRRSDAERDELFRNAGYELIRVREPWDVVEVIRRGR</sequence>